<dbReference type="AlphaFoldDB" id="A0A9N9DYM6"/>
<feature type="region of interest" description="Disordered" evidence="1">
    <location>
        <begin position="345"/>
        <end position="368"/>
    </location>
</feature>
<comment type="caution">
    <text evidence="2">The sequence shown here is derived from an EMBL/GenBank/DDBJ whole genome shotgun (WGS) entry which is preliminary data.</text>
</comment>
<gene>
    <name evidence="2" type="ORF">PBRASI_LOCUS10415</name>
</gene>
<dbReference type="OrthoDB" id="2339353at2759"/>
<evidence type="ECO:0000313" key="3">
    <source>
        <dbReference type="Proteomes" id="UP000789739"/>
    </source>
</evidence>
<sequence length="413" mass="46306">MVLLTTIRNFFTVIGDFIKDFVWLGSSEAEPVSVRVPKRWFKLILMLGVAGYFVWKCIQLASTEVSVSTSRDKIDSIPMPKFSSDYNFTIVCYTVHMDYSINVLPAFGPDKIDTANRYVARFEQGLNFGIPSTKFDETLSSIEFDITMQDQFYSISSSDARVQVNLFDPNAEEIYNSPGDQPEVVSDYVATLFNANLYNIAKGFNSDIGMERSFRKVLLPDARNIIVGQATYADINLLATRIAPAPLITSDNTIYAVVTVHPTSYIVRTETENSNLSLLDVLSAVGGIYGTAMTFYVILFGADRVGAPWGLYQIIPLVKRDVRKELVVLAEAGLFKGSLIHKAGANPETSNEEIPEKEDVKQPPGTVNRSNVLSLEEKQAAMEERQTIMENRQIALEVFLKDYVLEVDYFYEE</sequence>
<name>A0A9N9DYM6_9GLOM</name>
<evidence type="ECO:0000313" key="2">
    <source>
        <dbReference type="EMBL" id="CAG8654040.1"/>
    </source>
</evidence>
<reference evidence="2" key="1">
    <citation type="submission" date="2021-06" db="EMBL/GenBank/DDBJ databases">
        <authorList>
            <person name="Kallberg Y."/>
            <person name="Tangrot J."/>
            <person name="Rosling A."/>
        </authorList>
    </citation>
    <scope>NUCLEOTIDE SEQUENCE</scope>
    <source>
        <strain evidence="2">BR232B</strain>
    </source>
</reference>
<keyword evidence="3" id="KW-1185">Reference proteome</keyword>
<proteinExistence type="predicted"/>
<evidence type="ECO:0000256" key="1">
    <source>
        <dbReference type="SAM" id="MobiDB-lite"/>
    </source>
</evidence>
<organism evidence="2 3">
    <name type="scientific">Paraglomus brasilianum</name>
    <dbReference type="NCBI Taxonomy" id="144538"/>
    <lineage>
        <taxon>Eukaryota</taxon>
        <taxon>Fungi</taxon>
        <taxon>Fungi incertae sedis</taxon>
        <taxon>Mucoromycota</taxon>
        <taxon>Glomeromycotina</taxon>
        <taxon>Glomeromycetes</taxon>
        <taxon>Paraglomerales</taxon>
        <taxon>Paraglomeraceae</taxon>
        <taxon>Paraglomus</taxon>
    </lineage>
</organism>
<accession>A0A9N9DYM6</accession>
<protein>
    <submittedName>
        <fullName evidence="2">2298_t:CDS:1</fullName>
    </submittedName>
</protein>
<dbReference type="Proteomes" id="UP000789739">
    <property type="component" value="Unassembled WGS sequence"/>
</dbReference>
<dbReference type="EMBL" id="CAJVPI010003087">
    <property type="protein sequence ID" value="CAG8654040.1"/>
    <property type="molecule type" value="Genomic_DNA"/>
</dbReference>